<dbReference type="EMBL" id="ML987203">
    <property type="protein sequence ID" value="KAF2244015.1"/>
    <property type="molecule type" value="Genomic_DNA"/>
</dbReference>
<name>A0A6A6I0P4_9PLEO</name>
<evidence type="ECO:0000313" key="10">
    <source>
        <dbReference type="Proteomes" id="UP000800094"/>
    </source>
</evidence>
<dbReference type="GO" id="GO:0005829">
    <property type="term" value="C:cytosol"/>
    <property type="evidence" value="ECO:0007669"/>
    <property type="project" value="TreeGrafter"/>
</dbReference>
<keyword evidence="6" id="KW-0324">Glycolysis</keyword>
<dbReference type="PANTHER" id="PTHR19443:SF24">
    <property type="entry name" value="PHOSPHOTRANSFERASE"/>
    <property type="match status" value="1"/>
</dbReference>
<evidence type="ECO:0000256" key="3">
    <source>
        <dbReference type="ARBA" id="ARBA00022741"/>
    </source>
</evidence>
<evidence type="ECO:0000259" key="7">
    <source>
        <dbReference type="Pfam" id="PF00349"/>
    </source>
</evidence>
<dbReference type="PANTHER" id="PTHR19443">
    <property type="entry name" value="HEXOKINASE"/>
    <property type="match status" value="1"/>
</dbReference>
<feature type="domain" description="Hexokinase C-terminal" evidence="8">
    <location>
        <begin position="300"/>
        <end position="550"/>
    </location>
</feature>
<keyword evidence="5 6" id="KW-0067">ATP-binding</keyword>
<feature type="domain" description="Hexokinase N-terminal" evidence="7">
    <location>
        <begin position="103"/>
        <end position="293"/>
    </location>
</feature>
<keyword evidence="4 6" id="KW-0418">Kinase</keyword>
<dbReference type="Pfam" id="PF00349">
    <property type="entry name" value="Hexokinase_1"/>
    <property type="match status" value="1"/>
</dbReference>
<dbReference type="InterPro" id="IPR022672">
    <property type="entry name" value="Hexokinase_N"/>
</dbReference>
<keyword evidence="2 6" id="KW-0808">Transferase</keyword>
<dbReference type="AlphaFoldDB" id="A0A6A6I0P4"/>
<dbReference type="SUPFAM" id="SSF53067">
    <property type="entry name" value="Actin-like ATPase domain"/>
    <property type="match status" value="2"/>
</dbReference>
<dbReference type="OrthoDB" id="419537at2759"/>
<dbReference type="Pfam" id="PF03727">
    <property type="entry name" value="Hexokinase_2"/>
    <property type="match status" value="1"/>
</dbReference>
<proteinExistence type="inferred from homology"/>
<keyword evidence="3 6" id="KW-0547">Nucleotide-binding</keyword>
<dbReference type="GO" id="GO:0006096">
    <property type="term" value="P:glycolytic process"/>
    <property type="evidence" value="ECO:0007669"/>
    <property type="project" value="UniProtKB-UniPathway"/>
</dbReference>
<dbReference type="Proteomes" id="UP000800094">
    <property type="component" value="Unassembled WGS sequence"/>
</dbReference>
<dbReference type="GeneID" id="54578481"/>
<dbReference type="InterPro" id="IPR022673">
    <property type="entry name" value="Hexokinase_C"/>
</dbReference>
<evidence type="ECO:0000256" key="4">
    <source>
        <dbReference type="ARBA" id="ARBA00022777"/>
    </source>
</evidence>
<dbReference type="InterPro" id="IPR001312">
    <property type="entry name" value="Hexokinase"/>
</dbReference>
<dbReference type="GO" id="GO:0004340">
    <property type="term" value="F:glucokinase activity"/>
    <property type="evidence" value="ECO:0007669"/>
    <property type="project" value="TreeGrafter"/>
</dbReference>
<gene>
    <name evidence="9" type="ORF">BU26DRAFT_463925</name>
</gene>
<evidence type="ECO:0000256" key="1">
    <source>
        <dbReference type="ARBA" id="ARBA00009225"/>
    </source>
</evidence>
<reference evidence="9" key="1">
    <citation type="journal article" date="2020" name="Stud. Mycol.">
        <title>101 Dothideomycetes genomes: a test case for predicting lifestyles and emergence of pathogens.</title>
        <authorList>
            <person name="Haridas S."/>
            <person name="Albert R."/>
            <person name="Binder M."/>
            <person name="Bloem J."/>
            <person name="Labutti K."/>
            <person name="Salamov A."/>
            <person name="Andreopoulos B."/>
            <person name="Baker S."/>
            <person name="Barry K."/>
            <person name="Bills G."/>
            <person name="Bluhm B."/>
            <person name="Cannon C."/>
            <person name="Castanera R."/>
            <person name="Culley D."/>
            <person name="Daum C."/>
            <person name="Ezra D."/>
            <person name="Gonzalez J."/>
            <person name="Henrissat B."/>
            <person name="Kuo A."/>
            <person name="Liang C."/>
            <person name="Lipzen A."/>
            <person name="Lutzoni F."/>
            <person name="Magnuson J."/>
            <person name="Mondo S."/>
            <person name="Nolan M."/>
            <person name="Ohm R."/>
            <person name="Pangilinan J."/>
            <person name="Park H.-J."/>
            <person name="Ramirez L."/>
            <person name="Alfaro M."/>
            <person name="Sun H."/>
            <person name="Tritt A."/>
            <person name="Yoshinaga Y."/>
            <person name="Zwiers L.-H."/>
            <person name="Turgeon B."/>
            <person name="Goodwin S."/>
            <person name="Spatafora J."/>
            <person name="Crous P."/>
            <person name="Grigoriev I."/>
        </authorList>
    </citation>
    <scope>NUCLEOTIDE SEQUENCE</scope>
    <source>
        <strain evidence="9">CBS 122368</strain>
    </source>
</reference>
<dbReference type="GO" id="GO:0008865">
    <property type="term" value="F:fructokinase activity"/>
    <property type="evidence" value="ECO:0007669"/>
    <property type="project" value="TreeGrafter"/>
</dbReference>
<evidence type="ECO:0000256" key="6">
    <source>
        <dbReference type="RuleBase" id="RU362007"/>
    </source>
</evidence>
<evidence type="ECO:0000256" key="2">
    <source>
        <dbReference type="ARBA" id="ARBA00022679"/>
    </source>
</evidence>
<comment type="similarity">
    <text evidence="1 6">Belongs to the hexokinase family.</text>
</comment>
<dbReference type="UniPathway" id="UPA00109">
    <property type="reaction ID" value="UER00180"/>
</dbReference>
<dbReference type="GO" id="GO:0005524">
    <property type="term" value="F:ATP binding"/>
    <property type="evidence" value="ECO:0007669"/>
    <property type="project" value="UniProtKB-UniRule"/>
</dbReference>
<dbReference type="RefSeq" id="XP_033679019.1">
    <property type="nucleotide sequence ID" value="XM_033825151.1"/>
</dbReference>
<dbReference type="GO" id="GO:0005739">
    <property type="term" value="C:mitochondrion"/>
    <property type="evidence" value="ECO:0007669"/>
    <property type="project" value="TreeGrafter"/>
</dbReference>
<dbReference type="GO" id="GO:0005536">
    <property type="term" value="F:D-glucose binding"/>
    <property type="evidence" value="ECO:0007669"/>
    <property type="project" value="InterPro"/>
</dbReference>
<evidence type="ECO:0000256" key="5">
    <source>
        <dbReference type="ARBA" id="ARBA00022840"/>
    </source>
</evidence>
<dbReference type="GO" id="GO:0006013">
    <property type="term" value="P:mannose metabolic process"/>
    <property type="evidence" value="ECO:0007669"/>
    <property type="project" value="TreeGrafter"/>
</dbReference>
<protein>
    <recommendedName>
        <fullName evidence="6">Phosphotransferase</fullName>
        <ecNumber evidence="6">2.7.1.-</ecNumber>
    </recommendedName>
</protein>
<dbReference type="Gene3D" id="3.40.367.20">
    <property type="match status" value="1"/>
</dbReference>
<evidence type="ECO:0000259" key="8">
    <source>
        <dbReference type="Pfam" id="PF03727"/>
    </source>
</evidence>
<sequence>MPALLLKRFKSRRMTLTPDSDCARAASDSPATDRTRCWYIKPMFDFWQSLLAALERIVMLPSLIHSVLPSLPSRKRVRDAVRTYDRSMDDLLREIRRLLEAPLEPAKLLQMSGKLQEQFAPKLQASDICMLPSYNHKLPTGLEQGTYLALDVGGSTFRVAVVELSGHQPGAKSMRIVNMKSYKIDNHVRYLRGNAFFDWMAEKIETAIKDPQVKKINGTHSFPMGLAWSFPVEQTSIRSGNLLAMGKGFRATEGTLGQDLSELIMGPCRKRNLPVRLESIVNDSSATLLSRAYEDPSTRFAVILGTGFNIAVHLPTSALATSKYKGYPQKWIDEASHVLVNTELSMFGKNVFPTTRWDDQLNEAHVRPDFQPFEHMISGRYLGELVRLIIVEAVRTAGLFSGEMPDKLSEPYSLETGTIAAMEMDESKNLTNAAALFQSKHPLSKPPTYNDMYFIRHISQLVSHRAAAFLAAGIHALWTLRTTSEGLTPAQAGKLAIGCNGSVIEKYPLFRQLCQSHLDELTTASGAEPKSISLEIAIESAIFGAAVAVCCLEEQ</sequence>
<dbReference type="PROSITE" id="PS51748">
    <property type="entry name" value="HEXOKINASE_2"/>
    <property type="match status" value="1"/>
</dbReference>
<dbReference type="GO" id="GO:0006006">
    <property type="term" value="P:glucose metabolic process"/>
    <property type="evidence" value="ECO:0007669"/>
    <property type="project" value="TreeGrafter"/>
</dbReference>
<keyword evidence="10" id="KW-1185">Reference proteome</keyword>
<dbReference type="Gene3D" id="3.30.420.40">
    <property type="match status" value="1"/>
</dbReference>
<dbReference type="GO" id="GO:0001678">
    <property type="term" value="P:intracellular glucose homeostasis"/>
    <property type="evidence" value="ECO:0007669"/>
    <property type="project" value="InterPro"/>
</dbReference>
<accession>A0A6A6I0P4</accession>
<organism evidence="9 10">
    <name type="scientific">Trematosphaeria pertusa</name>
    <dbReference type="NCBI Taxonomy" id="390896"/>
    <lineage>
        <taxon>Eukaryota</taxon>
        <taxon>Fungi</taxon>
        <taxon>Dikarya</taxon>
        <taxon>Ascomycota</taxon>
        <taxon>Pezizomycotina</taxon>
        <taxon>Dothideomycetes</taxon>
        <taxon>Pleosporomycetidae</taxon>
        <taxon>Pleosporales</taxon>
        <taxon>Massarineae</taxon>
        <taxon>Trematosphaeriaceae</taxon>
        <taxon>Trematosphaeria</taxon>
    </lineage>
</organism>
<dbReference type="InterPro" id="IPR043129">
    <property type="entry name" value="ATPase_NBD"/>
</dbReference>
<evidence type="ECO:0000313" key="9">
    <source>
        <dbReference type="EMBL" id="KAF2244015.1"/>
    </source>
</evidence>
<dbReference type="EC" id="2.7.1.-" evidence="6"/>
<dbReference type="GO" id="GO:0019158">
    <property type="term" value="F:mannokinase activity"/>
    <property type="evidence" value="ECO:0007669"/>
    <property type="project" value="TreeGrafter"/>
</dbReference>
<dbReference type="PRINTS" id="PR00475">
    <property type="entry name" value="HEXOKINASE"/>
</dbReference>